<dbReference type="Proteomes" id="UP000663855">
    <property type="component" value="Unassembled WGS sequence"/>
</dbReference>
<dbReference type="PANTHER" id="PTHR13878:SF91">
    <property type="entry name" value="FAD BINDING DOMAIN PROTEIN (AFU_ORTHOLOGUE AFUA_6G12070)-RELATED"/>
    <property type="match status" value="1"/>
</dbReference>
<evidence type="ECO:0000313" key="4">
    <source>
        <dbReference type="EMBL" id="CAF1595837.1"/>
    </source>
</evidence>
<accession>A0A816ACZ4</accession>
<gene>
    <name evidence="5" type="ORF">BYL167_LOCUS10022</name>
    <name evidence="4" type="ORF">CJN711_LOCUS34572</name>
</gene>
<evidence type="ECO:0000259" key="3">
    <source>
        <dbReference type="PROSITE" id="PS51387"/>
    </source>
</evidence>
<dbReference type="SUPFAM" id="SSF56176">
    <property type="entry name" value="FAD-binding/transporter-associated domain-like"/>
    <property type="match status" value="1"/>
</dbReference>
<evidence type="ECO:0000256" key="1">
    <source>
        <dbReference type="ARBA" id="ARBA00005466"/>
    </source>
</evidence>
<dbReference type="Proteomes" id="UP000681967">
    <property type="component" value="Unassembled WGS sequence"/>
</dbReference>
<evidence type="ECO:0000313" key="5">
    <source>
        <dbReference type="EMBL" id="CAF3931337.1"/>
    </source>
</evidence>
<evidence type="ECO:0000313" key="6">
    <source>
        <dbReference type="Proteomes" id="UP000663855"/>
    </source>
</evidence>
<dbReference type="InterPro" id="IPR036318">
    <property type="entry name" value="FAD-bd_PCMH-like_sf"/>
</dbReference>
<proteinExistence type="inferred from homology"/>
<dbReference type="AlphaFoldDB" id="A0A816ACZ4"/>
<dbReference type="Gene3D" id="3.40.462.20">
    <property type="match status" value="1"/>
</dbReference>
<sequence>MLVILYQQFAMCERRCRCLANNSSCWPNASVWEAFNETIDGRLLLPEPSAAVCNGKTYDAQACTLAKAQWYNATWRSDQTGAMQNHNWENSSCSISYNSTICNQGSVAVFAVSATLPKHVQTTIRFAASNNLRLVIKSTGHDYLGRSIATGSLLLWLHHMKTMTLIEQYSSCGHPTILNAARIDAGVQWGEVYRWLNEFNLTAIGGAAGSVGVAGGYVQGGGHSPLSRWKGMAADQVLEYDVVTVDGQRQTVSECQNGDLFWALNGGGGGTFAVVLSVVLRTFPSPSIVVATFDVTTPNEARYKSLTEDFIRLVSTVADAGWSGYFNMLDMKLAGVFHVPNGNLTAVNDTLTDFAIKNLDLDFGKTLIFSLQSFYDYFAIILEPSNPTGFNVLLSSRLIRESTVRNSPEKVAEVFAQARGQSSTGSSLLGHIVAGGAVSNISNTNNSINPAWRTALLHMVYSQGWLDTTSEDVQQYLAKQVTHRTEILDQLSTGSQPSCYSNEADPNEVNWQENFYGSQTIYNQLKTIKDKVDPLGLLVCRHCVGSDDWTLDLNCPTTPDPPTTQHPGNSTISNLSVFSTKIEQVLLVSLIISQMFLSTY</sequence>
<dbReference type="InterPro" id="IPR050432">
    <property type="entry name" value="FAD-linked_Oxidoreductases_BP"/>
</dbReference>
<feature type="domain" description="FAD-binding PCMH-type" evidence="3">
    <location>
        <begin position="102"/>
        <end position="285"/>
    </location>
</feature>
<organism evidence="4 6">
    <name type="scientific">Rotaria magnacalcarata</name>
    <dbReference type="NCBI Taxonomy" id="392030"/>
    <lineage>
        <taxon>Eukaryota</taxon>
        <taxon>Metazoa</taxon>
        <taxon>Spiralia</taxon>
        <taxon>Gnathifera</taxon>
        <taxon>Rotifera</taxon>
        <taxon>Eurotatoria</taxon>
        <taxon>Bdelloidea</taxon>
        <taxon>Philodinida</taxon>
        <taxon>Philodinidae</taxon>
        <taxon>Rotaria</taxon>
    </lineage>
</organism>
<dbReference type="Pfam" id="PF08031">
    <property type="entry name" value="BBE"/>
    <property type="match status" value="1"/>
</dbReference>
<keyword evidence="2" id="KW-0560">Oxidoreductase</keyword>
<dbReference type="Pfam" id="PF01565">
    <property type="entry name" value="FAD_binding_4"/>
    <property type="match status" value="1"/>
</dbReference>
<dbReference type="PANTHER" id="PTHR13878">
    <property type="entry name" value="GULONOLACTONE OXIDASE"/>
    <property type="match status" value="1"/>
</dbReference>
<dbReference type="InterPro" id="IPR012951">
    <property type="entry name" value="BBE"/>
</dbReference>
<comment type="caution">
    <text evidence="4">The sequence shown here is derived from an EMBL/GenBank/DDBJ whole genome shotgun (WGS) entry which is preliminary data.</text>
</comment>
<dbReference type="InterPro" id="IPR016166">
    <property type="entry name" value="FAD-bd_PCMH"/>
</dbReference>
<dbReference type="PROSITE" id="PS51387">
    <property type="entry name" value="FAD_PCMH"/>
    <property type="match status" value="1"/>
</dbReference>
<reference evidence="4" key="1">
    <citation type="submission" date="2021-02" db="EMBL/GenBank/DDBJ databases">
        <authorList>
            <person name="Nowell W R."/>
        </authorList>
    </citation>
    <scope>NUCLEOTIDE SEQUENCE</scope>
</reference>
<dbReference type="GO" id="GO:0016491">
    <property type="term" value="F:oxidoreductase activity"/>
    <property type="evidence" value="ECO:0007669"/>
    <property type="project" value="UniProtKB-KW"/>
</dbReference>
<dbReference type="EMBL" id="CAJNOV010016781">
    <property type="protein sequence ID" value="CAF1595837.1"/>
    <property type="molecule type" value="Genomic_DNA"/>
</dbReference>
<dbReference type="GO" id="GO:0071949">
    <property type="term" value="F:FAD binding"/>
    <property type="evidence" value="ECO:0007669"/>
    <property type="project" value="InterPro"/>
</dbReference>
<dbReference type="InterPro" id="IPR016169">
    <property type="entry name" value="FAD-bd_PCMH_sub2"/>
</dbReference>
<dbReference type="EMBL" id="CAJOBH010002959">
    <property type="protein sequence ID" value="CAF3931337.1"/>
    <property type="molecule type" value="Genomic_DNA"/>
</dbReference>
<protein>
    <recommendedName>
        <fullName evidence="3">FAD-binding PCMH-type domain-containing protein</fullName>
    </recommendedName>
</protein>
<dbReference type="InterPro" id="IPR006094">
    <property type="entry name" value="Oxid_FAD_bind_N"/>
</dbReference>
<dbReference type="Gene3D" id="3.30.465.10">
    <property type="match status" value="1"/>
</dbReference>
<evidence type="ECO:0000256" key="2">
    <source>
        <dbReference type="ARBA" id="ARBA00023002"/>
    </source>
</evidence>
<comment type="similarity">
    <text evidence="1">Belongs to the oxygen-dependent FAD-linked oxidoreductase family.</text>
</comment>
<name>A0A816ACZ4_9BILA</name>